<protein>
    <recommendedName>
        <fullName evidence="8">EamA domain-containing protein</fullName>
    </recommendedName>
</protein>
<feature type="transmembrane region" description="Helical" evidence="7">
    <location>
        <begin position="228"/>
        <end position="248"/>
    </location>
</feature>
<evidence type="ECO:0000256" key="3">
    <source>
        <dbReference type="ARBA" id="ARBA00022692"/>
    </source>
</evidence>
<keyword evidence="10" id="KW-1185">Reference proteome</keyword>
<evidence type="ECO:0000256" key="7">
    <source>
        <dbReference type="SAM" id="Phobius"/>
    </source>
</evidence>
<feature type="compositionally biased region" description="Polar residues" evidence="6">
    <location>
        <begin position="397"/>
        <end position="417"/>
    </location>
</feature>
<dbReference type="PANTHER" id="PTHR31218">
    <property type="entry name" value="WAT1-RELATED PROTEIN"/>
    <property type="match status" value="1"/>
</dbReference>
<dbReference type="EnsemblPlants" id="AUR62005962-RA">
    <property type="protein sequence ID" value="AUR62005962-RA:cds"/>
    <property type="gene ID" value="AUR62005962"/>
</dbReference>
<feature type="transmembrane region" description="Helical" evidence="7">
    <location>
        <begin position="94"/>
        <end position="117"/>
    </location>
</feature>
<dbReference type="InterPro" id="IPR000620">
    <property type="entry name" value="EamA_dom"/>
</dbReference>
<feature type="region of interest" description="Disordered" evidence="6">
    <location>
        <begin position="38"/>
        <end position="85"/>
    </location>
</feature>
<dbReference type="Proteomes" id="UP000596660">
    <property type="component" value="Unplaced"/>
</dbReference>
<comment type="similarity">
    <text evidence="2">Belongs to the drug/metabolite transporter (DMT) superfamily. Plant drug/metabolite exporter (P-DME) (TC 2.A.7.4) family.</text>
</comment>
<feature type="domain" description="EamA" evidence="8">
    <location>
        <begin position="125"/>
        <end position="198"/>
    </location>
</feature>
<reference evidence="9" key="2">
    <citation type="submission" date="2021-03" db="UniProtKB">
        <authorList>
            <consortium name="EnsemblPlants"/>
        </authorList>
    </citation>
    <scope>IDENTIFICATION</scope>
</reference>
<feature type="transmembrane region" description="Helical" evidence="7">
    <location>
        <begin position="293"/>
        <end position="318"/>
    </location>
</feature>
<keyword evidence="5 7" id="KW-0472">Membrane</keyword>
<feature type="domain" description="EamA" evidence="8">
    <location>
        <begin position="230"/>
        <end position="367"/>
    </location>
</feature>
<evidence type="ECO:0000259" key="8">
    <source>
        <dbReference type="Pfam" id="PF00892"/>
    </source>
</evidence>
<keyword evidence="3 7" id="KW-0812">Transmembrane</keyword>
<dbReference type="InterPro" id="IPR037185">
    <property type="entry name" value="EmrE-like"/>
</dbReference>
<accession>A0A803L273</accession>
<dbReference type="Gramene" id="AUR62005962-RA">
    <property type="protein sequence ID" value="AUR62005962-RA:cds"/>
    <property type="gene ID" value="AUR62005962"/>
</dbReference>
<feature type="transmembrane region" description="Helical" evidence="7">
    <location>
        <begin position="351"/>
        <end position="369"/>
    </location>
</feature>
<dbReference type="GO" id="GO:0016020">
    <property type="term" value="C:membrane"/>
    <property type="evidence" value="ECO:0007669"/>
    <property type="project" value="UniProtKB-SubCell"/>
</dbReference>
<reference evidence="9" key="1">
    <citation type="journal article" date="2017" name="Nature">
        <title>The genome of Chenopodium quinoa.</title>
        <authorList>
            <person name="Jarvis D.E."/>
            <person name="Ho Y.S."/>
            <person name="Lightfoot D.J."/>
            <person name="Schmoeckel S.M."/>
            <person name="Li B."/>
            <person name="Borm T.J.A."/>
            <person name="Ohyanagi H."/>
            <person name="Mineta K."/>
            <person name="Michell C.T."/>
            <person name="Saber N."/>
            <person name="Kharbatia N.M."/>
            <person name="Rupper R.R."/>
            <person name="Sharp A.R."/>
            <person name="Dally N."/>
            <person name="Boughton B.A."/>
            <person name="Woo Y.H."/>
            <person name="Gao G."/>
            <person name="Schijlen E.G.W.M."/>
            <person name="Guo X."/>
            <person name="Momin A.A."/>
            <person name="Negrao S."/>
            <person name="Al-Babili S."/>
            <person name="Gehring C."/>
            <person name="Roessner U."/>
            <person name="Jung C."/>
            <person name="Murphy K."/>
            <person name="Arold S.T."/>
            <person name="Gojobori T."/>
            <person name="van der Linden C.G."/>
            <person name="van Loo E.N."/>
            <person name="Jellen E.N."/>
            <person name="Maughan P.J."/>
            <person name="Tester M."/>
        </authorList>
    </citation>
    <scope>NUCLEOTIDE SEQUENCE [LARGE SCALE GENOMIC DNA]</scope>
    <source>
        <strain evidence="9">cv. PI 614886</strain>
    </source>
</reference>
<feature type="transmembrane region" description="Helical" evidence="7">
    <location>
        <begin position="159"/>
        <end position="176"/>
    </location>
</feature>
<name>A0A803L273_CHEQI</name>
<feature type="transmembrane region" description="Helical" evidence="7">
    <location>
        <begin position="129"/>
        <end position="147"/>
    </location>
</feature>
<comment type="subcellular location">
    <subcellularLocation>
        <location evidence="1">Membrane</location>
        <topology evidence="1">Multi-pass membrane protein</topology>
    </subcellularLocation>
</comment>
<keyword evidence="4 7" id="KW-1133">Transmembrane helix</keyword>
<evidence type="ECO:0000256" key="4">
    <source>
        <dbReference type="ARBA" id="ARBA00022989"/>
    </source>
</evidence>
<proteinExistence type="inferred from homology"/>
<evidence type="ECO:0000256" key="5">
    <source>
        <dbReference type="ARBA" id="ARBA00023136"/>
    </source>
</evidence>
<evidence type="ECO:0000256" key="1">
    <source>
        <dbReference type="ARBA" id="ARBA00004141"/>
    </source>
</evidence>
<dbReference type="AlphaFoldDB" id="A0A803L273"/>
<feature type="transmembrane region" description="Helical" evidence="7">
    <location>
        <begin position="260"/>
        <end position="281"/>
    </location>
</feature>
<evidence type="ECO:0000256" key="2">
    <source>
        <dbReference type="ARBA" id="ARBA00007635"/>
    </source>
</evidence>
<evidence type="ECO:0000313" key="9">
    <source>
        <dbReference type="EnsemblPlants" id="AUR62005962-RA:cds"/>
    </source>
</evidence>
<feature type="compositionally biased region" description="Polar residues" evidence="6">
    <location>
        <begin position="38"/>
        <end position="56"/>
    </location>
</feature>
<organism evidence="9 10">
    <name type="scientific">Chenopodium quinoa</name>
    <name type="common">Quinoa</name>
    <dbReference type="NCBI Taxonomy" id="63459"/>
    <lineage>
        <taxon>Eukaryota</taxon>
        <taxon>Viridiplantae</taxon>
        <taxon>Streptophyta</taxon>
        <taxon>Embryophyta</taxon>
        <taxon>Tracheophyta</taxon>
        <taxon>Spermatophyta</taxon>
        <taxon>Magnoliopsida</taxon>
        <taxon>eudicotyledons</taxon>
        <taxon>Gunneridae</taxon>
        <taxon>Pentapetalae</taxon>
        <taxon>Caryophyllales</taxon>
        <taxon>Chenopodiaceae</taxon>
        <taxon>Chenopodioideae</taxon>
        <taxon>Atripliceae</taxon>
        <taxon>Chenopodium</taxon>
    </lineage>
</organism>
<evidence type="ECO:0000256" key="6">
    <source>
        <dbReference type="SAM" id="MobiDB-lite"/>
    </source>
</evidence>
<feature type="transmembrane region" description="Helical" evidence="7">
    <location>
        <begin position="325"/>
        <end position="345"/>
    </location>
</feature>
<feature type="region of interest" description="Disordered" evidence="6">
    <location>
        <begin position="380"/>
        <end position="425"/>
    </location>
</feature>
<dbReference type="SUPFAM" id="SSF103481">
    <property type="entry name" value="Multidrug resistance efflux transporter EmrE"/>
    <property type="match status" value="2"/>
</dbReference>
<dbReference type="GO" id="GO:0022857">
    <property type="term" value="F:transmembrane transporter activity"/>
    <property type="evidence" value="ECO:0007669"/>
    <property type="project" value="InterPro"/>
</dbReference>
<dbReference type="InterPro" id="IPR030184">
    <property type="entry name" value="WAT1-related"/>
</dbReference>
<sequence length="425" mass="46531">MSHPQIVEPMMLCGLVCYCVVGFGVAASNNSQQIQQQKPATASTFSNSKQQGSKISSLRRLRGDPLPNKCGGKHGRQHQPDEEEEEVESTLEKVMFYIVVMLGFATGFWGVVGSLLYSRTWRHALFRRVEYVTDFLITLGMGLFYYGLRDTTATYATNFLNLIPVVTFIFSLITRLEKLNLKTIRGNVRVIGTIFCLSGAIIISLYRGSLLVAGHESTKDAKIIKPDFKIGTIKLCASILSYALWFIVQVKLLREFPLKYWATMLTCLSASIQGAIVGVILDRSSSAWKLGWNLQLVTIVYSGVLASAASFCIISWAVESKGATFPAMFNPLTLIFVAIIEVSALGQELRSGSLIGMLVIIVGLYAFLWGSGTGKKTELTLPKSSNNEGEAAKSNELARSQMSATVVPTASPISHVSQSDHEQSV</sequence>
<evidence type="ECO:0000313" key="10">
    <source>
        <dbReference type="Proteomes" id="UP000596660"/>
    </source>
</evidence>
<feature type="transmembrane region" description="Helical" evidence="7">
    <location>
        <begin position="188"/>
        <end position="208"/>
    </location>
</feature>
<dbReference type="OMA" id="SWAVESK"/>
<dbReference type="Pfam" id="PF00892">
    <property type="entry name" value="EamA"/>
    <property type="match status" value="2"/>
</dbReference>